<feature type="transmembrane region" description="Helical" evidence="6">
    <location>
        <begin position="129"/>
        <end position="149"/>
    </location>
</feature>
<dbReference type="EMBL" id="DTLS01000160">
    <property type="protein sequence ID" value="HGZ60645.1"/>
    <property type="molecule type" value="Genomic_DNA"/>
</dbReference>
<comment type="subcellular location">
    <subcellularLocation>
        <location evidence="1">Cell membrane</location>
        <topology evidence="1">Multi-pass membrane protein</topology>
    </subcellularLocation>
</comment>
<comment type="caution">
    <text evidence="7">The sequence shown here is derived from an EMBL/GenBank/DDBJ whole genome shotgun (WGS) entry which is preliminary data.</text>
</comment>
<evidence type="ECO:0000256" key="5">
    <source>
        <dbReference type="ARBA" id="ARBA00023136"/>
    </source>
</evidence>
<evidence type="ECO:0000313" key="7">
    <source>
        <dbReference type="EMBL" id="HGZ60645.1"/>
    </source>
</evidence>
<dbReference type="PANTHER" id="PTHR30482:SF1">
    <property type="entry name" value="BRANCHED-CHAIN AMINO ACID TRANSPORT PERMEASE PROTEIN LIVM-RELATED"/>
    <property type="match status" value="1"/>
</dbReference>
<feature type="transmembrane region" description="Helical" evidence="6">
    <location>
        <begin position="45"/>
        <end position="63"/>
    </location>
</feature>
<keyword evidence="5 6" id="KW-0472">Membrane</keyword>
<dbReference type="PANTHER" id="PTHR30482">
    <property type="entry name" value="HIGH-AFFINITY BRANCHED-CHAIN AMINO ACID TRANSPORT SYSTEM PERMEASE"/>
    <property type="match status" value="1"/>
</dbReference>
<dbReference type="GO" id="GO:0005886">
    <property type="term" value="C:plasma membrane"/>
    <property type="evidence" value="ECO:0007669"/>
    <property type="project" value="UniProtKB-SubCell"/>
</dbReference>
<feature type="transmembrane region" description="Helical" evidence="6">
    <location>
        <begin position="222"/>
        <end position="246"/>
    </location>
</feature>
<reference evidence="7" key="1">
    <citation type="journal article" date="2020" name="mSystems">
        <title>Genome- and Community-Level Interaction Insights into Carbon Utilization and Element Cycling Functions of Hydrothermarchaeota in Hydrothermal Sediment.</title>
        <authorList>
            <person name="Zhou Z."/>
            <person name="Liu Y."/>
            <person name="Xu W."/>
            <person name="Pan J."/>
            <person name="Luo Z.H."/>
            <person name="Li M."/>
        </authorList>
    </citation>
    <scope>NUCLEOTIDE SEQUENCE [LARGE SCALE GENOMIC DNA]</scope>
    <source>
        <strain evidence="7">SpSt-885</strain>
    </source>
</reference>
<keyword evidence="4 6" id="KW-1133">Transmembrane helix</keyword>
<feature type="transmembrane region" description="Helical" evidence="6">
    <location>
        <begin position="297"/>
        <end position="323"/>
    </location>
</feature>
<name>A0A7J3SMZ8_9CREN</name>
<feature type="transmembrane region" description="Helical" evidence="6">
    <location>
        <begin position="96"/>
        <end position="117"/>
    </location>
</feature>
<accession>A0A7J3SMZ8</accession>
<gene>
    <name evidence="7" type="ORF">ENW83_05545</name>
</gene>
<organism evidence="7">
    <name type="scientific">Fervidicoccus fontis</name>
    <dbReference type="NCBI Taxonomy" id="683846"/>
    <lineage>
        <taxon>Archaea</taxon>
        <taxon>Thermoproteota</taxon>
        <taxon>Thermoprotei</taxon>
        <taxon>Fervidicoccales</taxon>
        <taxon>Fervidicoccaceae</taxon>
        <taxon>Fervidicoccus</taxon>
    </lineage>
</organism>
<feature type="transmembrane region" description="Helical" evidence="6">
    <location>
        <begin position="175"/>
        <end position="196"/>
    </location>
</feature>
<proteinExistence type="predicted"/>
<evidence type="ECO:0000256" key="2">
    <source>
        <dbReference type="ARBA" id="ARBA00022475"/>
    </source>
</evidence>
<evidence type="ECO:0000256" key="6">
    <source>
        <dbReference type="SAM" id="Phobius"/>
    </source>
</evidence>
<evidence type="ECO:0000256" key="1">
    <source>
        <dbReference type="ARBA" id="ARBA00004651"/>
    </source>
</evidence>
<keyword evidence="2" id="KW-1003">Cell membrane</keyword>
<dbReference type="InterPro" id="IPR043428">
    <property type="entry name" value="LivM-like"/>
</dbReference>
<dbReference type="AlphaFoldDB" id="A0A7J3SMZ8"/>
<dbReference type="InterPro" id="IPR001851">
    <property type="entry name" value="ABC_transp_permease"/>
</dbReference>
<dbReference type="Pfam" id="PF02653">
    <property type="entry name" value="BPD_transp_2"/>
    <property type="match status" value="1"/>
</dbReference>
<feature type="transmembrane region" description="Helical" evidence="6">
    <location>
        <begin position="12"/>
        <end position="33"/>
    </location>
</feature>
<dbReference type="GO" id="GO:0015658">
    <property type="term" value="F:branched-chain amino acid transmembrane transporter activity"/>
    <property type="evidence" value="ECO:0007669"/>
    <property type="project" value="InterPro"/>
</dbReference>
<sequence>MSILGIADPLRFIFDIGGFFIIYSMLSISMNLDYGFAGIPNLGKVMYFAVGAIVTGSLSLRIISEISGIPLGDFVTQNISYSITAGNWLSHHPIEAVAISLSLIGLSSLISGFVGILSSLPAIRLKETYLAITLLVSGELVRVVSSYYAPLVGGTVGAHVPDFFSWVGVGRIHDLVILAYMAAFMVASYIASRLLVMSPFGRIMRAHRDNEEALMSLGKDPVYVRGSTLFVSSAIAGAAGSLYAIYSGNVNAGDFVPDKTFILSLIIVIGGMANVNGPLVGSLIYIVIDRVVRQAKFFLNVPFDVNYLSIGIMGVILLLFFFFRPKGILPEKPIVIARNKKLKNVSE</sequence>
<evidence type="ECO:0000256" key="3">
    <source>
        <dbReference type="ARBA" id="ARBA00022692"/>
    </source>
</evidence>
<protein>
    <submittedName>
        <fullName evidence="7">Branched-chain amino acid ABC transporter permease</fullName>
    </submittedName>
</protein>
<feature type="transmembrane region" description="Helical" evidence="6">
    <location>
        <begin position="261"/>
        <end position="288"/>
    </location>
</feature>
<evidence type="ECO:0000256" key="4">
    <source>
        <dbReference type="ARBA" id="ARBA00022989"/>
    </source>
</evidence>
<dbReference type="CDD" id="cd06581">
    <property type="entry name" value="TM_PBP1_LivM_like"/>
    <property type="match status" value="1"/>
</dbReference>
<keyword evidence="3 6" id="KW-0812">Transmembrane</keyword>